<dbReference type="NCBIfam" id="NF000949">
    <property type="entry name" value="PRK00095.1-2"/>
    <property type="match status" value="1"/>
</dbReference>
<dbReference type="InterPro" id="IPR038973">
    <property type="entry name" value="MutL/Mlh/Pms-like"/>
</dbReference>
<dbReference type="Pfam" id="PF08676">
    <property type="entry name" value="MutL_C"/>
    <property type="match status" value="1"/>
</dbReference>
<reference evidence="10" key="1">
    <citation type="submission" date="2015-03" db="EMBL/GenBank/DDBJ databases">
        <title>Draft genome sequence of a novel methanotroph (Sn10-6) isolated from flooded ricefield rhizosphere in India.</title>
        <authorList>
            <person name="Pandit P.S."/>
            <person name="Pore S.D."/>
            <person name="Arora P."/>
            <person name="Kapse N.G."/>
            <person name="Dhakephalkar P.K."/>
            <person name="Rahalkar M.C."/>
        </authorList>
    </citation>
    <scope>NUCLEOTIDE SEQUENCE [LARGE SCALE GENOMIC DNA]</scope>
    <source>
        <strain evidence="10">Sn10-6</strain>
    </source>
</reference>
<dbReference type="NCBIfam" id="TIGR00585">
    <property type="entry name" value="mutl"/>
    <property type="match status" value="1"/>
</dbReference>
<dbReference type="Gene3D" id="3.30.1540.20">
    <property type="entry name" value="MutL, C-terminal domain, dimerisation subdomain"/>
    <property type="match status" value="1"/>
</dbReference>
<dbReference type="InterPro" id="IPR020667">
    <property type="entry name" value="DNA_mismatch_repair_MutL"/>
</dbReference>
<dbReference type="HAMAP" id="MF_00149">
    <property type="entry name" value="DNA_mis_repair"/>
    <property type="match status" value="1"/>
</dbReference>
<dbReference type="Proteomes" id="UP000033684">
    <property type="component" value="Unassembled WGS sequence"/>
</dbReference>
<feature type="region of interest" description="Disordered" evidence="6">
    <location>
        <begin position="361"/>
        <end position="383"/>
    </location>
</feature>
<keyword evidence="4 5" id="KW-0234">DNA repair</keyword>
<reference evidence="9 10" key="2">
    <citation type="journal article" date="2016" name="Microb. Ecol.">
        <title>Genome Characteristics of a Novel Type I Methanotroph (Sn10-6) Isolated from a Flooded Indian Rice Field.</title>
        <authorList>
            <person name="Rahalkar M.C."/>
            <person name="Pandit P.S."/>
            <person name="Dhakephalkar P.K."/>
            <person name="Pore S."/>
            <person name="Arora P."/>
            <person name="Kapse N."/>
        </authorList>
    </citation>
    <scope>NUCLEOTIDE SEQUENCE [LARGE SCALE GENOMIC DNA]</scope>
    <source>
        <strain evidence="9 10">Sn10-6</strain>
    </source>
</reference>
<dbReference type="InterPro" id="IPR014721">
    <property type="entry name" value="Ribsml_uS5_D2-typ_fold_subgr"/>
</dbReference>
<feature type="domain" description="MutL C-terminal dimerisation" evidence="7">
    <location>
        <begin position="428"/>
        <end position="569"/>
    </location>
</feature>
<dbReference type="GO" id="GO:0016887">
    <property type="term" value="F:ATP hydrolysis activity"/>
    <property type="evidence" value="ECO:0007669"/>
    <property type="project" value="InterPro"/>
</dbReference>
<dbReference type="Gene3D" id="3.30.230.10">
    <property type="match status" value="1"/>
</dbReference>
<keyword evidence="3 5" id="KW-0227">DNA damage</keyword>
<dbReference type="AlphaFoldDB" id="A0A0F3IIR2"/>
<dbReference type="CDD" id="cd16926">
    <property type="entry name" value="HATPase_MutL-MLH-PMS-like"/>
    <property type="match status" value="1"/>
</dbReference>
<dbReference type="PATRIC" id="fig|1632867.3.peg.2824"/>
<sequence length="613" mass="68205">MRIQPLSSQLINQIAAGEVVERPASVVKELLENAFDAGADQIQVDIEQGGLRLIKIRDNGSGIDKEDLKLALARHATSKIASLDDLEHVASMGFRGEALASISSVARVSLISRKHDADCAWKIVADGREVDTEPQPDPHPPGTTVAVQDLFFNTPARRKFLKSDKTEFGHIETLIKRMALSRFDVGLTLTHNQKELLKLKPALDVKTQQQRLAHVLSADFIANAVACNSAASEMQLTGWIGLPAFSRSQQDMQFFYVNNRLVKDKLVAHAIKQAYQDVLHLSRHPVFVLYLSVDPALVDVNAHPTKLEVRFREGRLVHDFLFSAIHKTLADVRPGKSVVELLPTHAFDTLAVPAESRSLPSASSSYKASHSEPNYSAHRPSYAKPEQTKLPSFVGEQVSRYAQLQRPAISEPEEPRVTTSETPTLGFAIAHLHNTYILAETEQGVVLVDAHAAHERVLYENFKQQHGAVVMQPLLLPIKMTVTEPEADLVETEHTLLTQLGFELTRMGPDTVVLRAIPALLRDFDVEMLIRDVLADWLAVGVSNRVQDVLLERLASSACHSAVRSGRRLSRDEMNELLRAMEQTERAGQCNHGRPTWVALTKQDLDKFFWRGQ</sequence>
<dbReference type="SMART" id="SM01340">
    <property type="entry name" value="DNA_mis_repair"/>
    <property type="match status" value="1"/>
</dbReference>
<dbReference type="CDD" id="cd03482">
    <property type="entry name" value="MutL_Trans_MutL"/>
    <property type="match status" value="1"/>
</dbReference>
<dbReference type="InterPro" id="IPR042120">
    <property type="entry name" value="MutL_C_dimsub"/>
</dbReference>
<accession>A0A0F3IIR2</accession>
<dbReference type="OrthoDB" id="9763467at2"/>
<comment type="caution">
    <text evidence="9">The sequence shown here is derived from an EMBL/GenBank/DDBJ whole genome shotgun (WGS) entry which is preliminary data.</text>
</comment>
<organism evidence="9 10">
    <name type="scientific">Methylocucumis oryzae</name>
    <dbReference type="NCBI Taxonomy" id="1632867"/>
    <lineage>
        <taxon>Bacteria</taxon>
        <taxon>Pseudomonadati</taxon>
        <taxon>Pseudomonadota</taxon>
        <taxon>Gammaproteobacteria</taxon>
        <taxon>Methylococcales</taxon>
        <taxon>Methylococcaceae</taxon>
        <taxon>Methylocucumis</taxon>
    </lineage>
</organism>
<comment type="similarity">
    <text evidence="1 5">Belongs to the DNA mismatch repair MutL/HexB family.</text>
</comment>
<dbReference type="InterPro" id="IPR036890">
    <property type="entry name" value="HATPase_C_sf"/>
</dbReference>
<dbReference type="RefSeq" id="WP_045780354.1">
    <property type="nucleotide sequence ID" value="NZ_LAJX01000235.1"/>
</dbReference>
<evidence type="ECO:0000256" key="6">
    <source>
        <dbReference type="SAM" id="MobiDB-lite"/>
    </source>
</evidence>
<evidence type="ECO:0000259" key="8">
    <source>
        <dbReference type="SMART" id="SM01340"/>
    </source>
</evidence>
<dbReference type="SUPFAM" id="SSF55874">
    <property type="entry name" value="ATPase domain of HSP90 chaperone/DNA topoisomerase II/histidine kinase"/>
    <property type="match status" value="1"/>
</dbReference>
<dbReference type="Pfam" id="PF13589">
    <property type="entry name" value="HATPase_c_3"/>
    <property type="match status" value="1"/>
</dbReference>
<dbReference type="SUPFAM" id="SSF54211">
    <property type="entry name" value="Ribosomal protein S5 domain 2-like"/>
    <property type="match status" value="1"/>
</dbReference>
<evidence type="ECO:0000313" key="10">
    <source>
        <dbReference type="Proteomes" id="UP000033684"/>
    </source>
</evidence>
<dbReference type="GO" id="GO:0140664">
    <property type="term" value="F:ATP-dependent DNA damage sensor activity"/>
    <property type="evidence" value="ECO:0007669"/>
    <property type="project" value="InterPro"/>
</dbReference>
<evidence type="ECO:0000256" key="3">
    <source>
        <dbReference type="ARBA" id="ARBA00022763"/>
    </source>
</evidence>
<dbReference type="Gene3D" id="3.30.565.10">
    <property type="entry name" value="Histidine kinase-like ATPase, C-terminal domain"/>
    <property type="match status" value="1"/>
</dbReference>
<gene>
    <name evidence="5 9" type="primary">mutL</name>
    <name evidence="9" type="ORF">VZ94_18495</name>
</gene>
<dbReference type="GO" id="GO:0005524">
    <property type="term" value="F:ATP binding"/>
    <property type="evidence" value="ECO:0007669"/>
    <property type="project" value="InterPro"/>
</dbReference>
<evidence type="ECO:0000259" key="7">
    <source>
        <dbReference type="SMART" id="SM00853"/>
    </source>
</evidence>
<dbReference type="GO" id="GO:0006298">
    <property type="term" value="P:mismatch repair"/>
    <property type="evidence" value="ECO:0007669"/>
    <property type="project" value="UniProtKB-UniRule"/>
</dbReference>
<evidence type="ECO:0000256" key="1">
    <source>
        <dbReference type="ARBA" id="ARBA00006082"/>
    </source>
</evidence>
<comment type="function">
    <text evidence="5">This protein is involved in the repair of mismatches in DNA. It is required for dam-dependent methyl-directed DNA mismatch repair. May act as a 'molecular matchmaker', a protein that promotes the formation of a stable complex between two or more DNA-binding proteins in an ATP-dependent manner without itself being part of a final effector complex.</text>
</comment>
<dbReference type="InterPro" id="IPR042121">
    <property type="entry name" value="MutL_C_regsub"/>
</dbReference>
<proteinExistence type="inferred from homology"/>
<dbReference type="Gene3D" id="3.30.1370.100">
    <property type="entry name" value="MutL, C-terminal domain, regulatory subdomain"/>
    <property type="match status" value="1"/>
</dbReference>
<dbReference type="InterPro" id="IPR014762">
    <property type="entry name" value="DNA_mismatch_repair_CS"/>
</dbReference>
<dbReference type="InterPro" id="IPR002099">
    <property type="entry name" value="MutL/Mlh/PMS"/>
</dbReference>
<dbReference type="SUPFAM" id="SSF118116">
    <property type="entry name" value="DNA mismatch repair protein MutL"/>
    <property type="match status" value="1"/>
</dbReference>
<dbReference type="Pfam" id="PF01119">
    <property type="entry name" value="DNA_mis_repair"/>
    <property type="match status" value="1"/>
</dbReference>
<dbReference type="InterPro" id="IPR020568">
    <property type="entry name" value="Ribosomal_Su5_D2-typ_SF"/>
</dbReference>
<dbReference type="SMART" id="SM00853">
    <property type="entry name" value="MutL_C"/>
    <property type="match status" value="1"/>
</dbReference>
<feature type="domain" description="DNA mismatch repair protein S5" evidence="8">
    <location>
        <begin position="212"/>
        <end position="330"/>
    </location>
</feature>
<dbReference type="PANTHER" id="PTHR10073:SF12">
    <property type="entry name" value="DNA MISMATCH REPAIR PROTEIN MLH1"/>
    <property type="match status" value="1"/>
</dbReference>
<dbReference type="GO" id="GO:0030983">
    <property type="term" value="F:mismatched DNA binding"/>
    <property type="evidence" value="ECO:0007669"/>
    <property type="project" value="InterPro"/>
</dbReference>
<dbReference type="InterPro" id="IPR013507">
    <property type="entry name" value="DNA_mismatch_S5_2-like"/>
</dbReference>
<evidence type="ECO:0000256" key="2">
    <source>
        <dbReference type="ARBA" id="ARBA00021975"/>
    </source>
</evidence>
<dbReference type="PANTHER" id="PTHR10073">
    <property type="entry name" value="DNA MISMATCH REPAIR PROTEIN MLH, PMS, MUTL"/>
    <property type="match status" value="1"/>
</dbReference>
<keyword evidence="10" id="KW-1185">Reference proteome</keyword>
<dbReference type="FunFam" id="3.30.565.10:FF:000003">
    <property type="entry name" value="DNA mismatch repair endonuclease MutL"/>
    <property type="match status" value="1"/>
</dbReference>
<dbReference type="PROSITE" id="PS00058">
    <property type="entry name" value="DNA_MISMATCH_REPAIR_1"/>
    <property type="match status" value="1"/>
</dbReference>
<evidence type="ECO:0000256" key="4">
    <source>
        <dbReference type="ARBA" id="ARBA00023204"/>
    </source>
</evidence>
<dbReference type="InterPro" id="IPR014790">
    <property type="entry name" value="MutL_C"/>
</dbReference>
<dbReference type="InterPro" id="IPR037198">
    <property type="entry name" value="MutL_C_sf"/>
</dbReference>
<evidence type="ECO:0000256" key="5">
    <source>
        <dbReference type="HAMAP-Rule" id="MF_00149"/>
    </source>
</evidence>
<protein>
    <recommendedName>
        <fullName evidence="2 5">DNA mismatch repair protein MutL</fullName>
    </recommendedName>
</protein>
<dbReference type="EMBL" id="LAJX01000235">
    <property type="protein sequence ID" value="KJV05394.1"/>
    <property type="molecule type" value="Genomic_DNA"/>
</dbReference>
<evidence type="ECO:0000313" key="9">
    <source>
        <dbReference type="EMBL" id="KJV05394.1"/>
    </source>
</evidence>
<dbReference type="GO" id="GO:0032300">
    <property type="term" value="C:mismatch repair complex"/>
    <property type="evidence" value="ECO:0007669"/>
    <property type="project" value="InterPro"/>
</dbReference>
<name>A0A0F3IIR2_9GAMM</name>